<dbReference type="PANTHER" id="PTHR16036:SF2">
    <property type="entry name" value="TRNA ENDONUCLEASE ANKZF1"/>
    <property type="match status" value="1"/>
</dbReference>
<dbReference type="Proteomes" id="UP001607302">
    <property type="component" value="Unassembled WGS sequence"/>
</dbReference>
<dbReference type="InterPro" id="IPR013087">
    <property type="entry name" value="Znf_C2H2_type"/>
</dbReference>
<dbReference type="EMBL" id="JAUDFV010000064">
    <property type="protein sequence ID" value="KAL2735279.1"/>
    <property type="molecule type" value="Genomic_DNA"/>
</dbReference>
<name>A0ABD2BR67_VESSQ</name>
<keyword evidence="4" id="KW-1185">Reference proteome</keyword>
<sequence length="266" mass="30731">MDQRMYKIYNKEDFDRITKGIKVAQCMQSRSKDIIVSESENVLIQLEELVVSDSLSCSFCNTVFEDKKHQRLHYKLDWHRYNLKQRLNGLKSISEDSFNLLADEGDVSSLSGSEVDSDNEDDTGTSETGGSSSLYTKNNESISKNENSSIVKSKKLEKKGKSAELVSDSSDTECNEEISREKRNQELLAIANRHSKVFFENDDGNIFNVYFITKRFVSYLFIYHTKNRFKLIHIILHVQMQKLYLNHLACLYLPDQERCTYVLGNS</sequence>
<dbReference type="InterPro" id="IPR047139">
    <property type="entry name" value="ANKZ1/VMS1"/>
</dbReference>
<proteinExistence type="predicted"/>
<dbReference type="PROSITE" id="PS00028">
    <property type="entry name" value="ZINC_FINGER_C2H2_1"/>
    <property type="match status" value="1"/>
</dbReference>
<reference evidence="3 4" key="1">
    <citation type="journal article" date="2024" name="Ann. Entomol. Soc. Am.">
        <title>Genomic analyses of the southern and eastern yellowjacket wasps (Hymenoptera: Vespidae) reveal evolutionary signatures of social life.</title>
        <authorList>
            <person name="Catto M.A."/>
            <person name="Caine P.B."/>
            <person name="Orr S.E."/>
            <person name="Hunt B.G."/>
            <person name="Goodisman M.A.D."/>
        </authorList>
    </citation>
    <scope>NUCLEOTIDE SEQUENCE [LARGE SCALE GENOMIC DNA]</scope>
    <source>
        <strain evidence="3">233</strain>
        <tissue evidence="3">Head and thorax</tissue>
    </source>
</reference>
<gene>
    <name evidence="3" type="ORF">V1478_002919</name>
</gene>
<evidence type="ECO:0000256" key="1">
    <source>
        <dbReference type="SAM" id="MobiDB-lite"/>
    </source>
</evidence>
<comment type="caution">
    <text evidence="3">The sequence shown here is derived from an EMBL/GenBank/DDBJ whole genome shotgun (WGS) entry which is preliminary data.</text>
</comment>
<protein>
    <submittedName>
        <fullName evidence="3">Ankyrin repeat and zinc finger domain-containing protein 1-like isoform X1</fullName>
    </submittedName>
</protein>
<evidence type="ECO:0000313" key="4">
    <source>
        <dbReference type="Proteomes" id="UP001607302"/>
    </source>
</evidence>
<evidence type="ECO:0000313" key="3">
    <source>
        <dbReference type="EMBL" id="KAL2735279.1"/>
    </source>
</evidence>
<feature type="compositionally biased region" description="Acidic residues" evidence="1">
    <location>
        <begin position="115"/>
        <end position="124"/>
    </location>
</feature>
<organism evidence="3 4">
    <name type="scientific">Vespula squamosa</name>
    <name type="common">Southern yellow jacket</name>
    <name type="synonym">Wasp</name>
    <dbReference type="NCBI Taxonomy" id="30214"/>
    <lineage>
        <taxon>Eukaryota</taxon>
        <taxon>Metazoa</taxon>
        <taxon>Ecdysozoa</taxon>
        <taxon>Arthropoda</taxon>
        <taxon>Hexapoda</taxon>
        <taxon>Insecta</taxon>
        <taxon>Pterygota</taxon>
        <taxon>Neoptera</taxon>
        <taxon>Endopterygota</taxon>
        <taxon>Hymenoptera</taxon>
        <taxon>Apocrita</taxon>
        <taxon>Aculeata</taxon>
        <taxon>Vespoidea</taxon>
        <taxon>Vespidae</taxon>
        <taxon>Vespinae</taxon>
        <taxon>Vespula</taxon>
    </lineage>
</organism>
<feature type="region of interest" description="Disordered" evidence="1">
    <location>
        <begin position="107"/>
        <end position="141"/>
    </location>
</feature>
<accession>A0ABD2BR67</accession>
<dbReference type="AlphaFoldDB" id="A0ABD2BR67"/>
<feature type="domain" description="C2H2-type" evidence="2">
    <location>
        <begin position="57"/>
        <end position="79"/>
    </location>
</feature>
<dbReference type="PANTHER" id="PTHR16036">
    <property type="entry name" value="ANKYRIN REPEAT AND ZINC FINGER DOMAIN-CONTAINING PROTEIN 1"/>
    <property type="match status" value="1"/>
</dbReference>
<feature type="compositionally biased region" description="Low complexity" evidence="1">
    <location>
        <begin position="125"/>
        <end position="141"/>
    </location>
</feature>
<evidence type="ECO:0000259" key="2">
    <source>
        <dbReference type="PROSITE" id="PS00028"/>
    </source>
</evidence>